<organism evidence="12 13">
    <name type="scientific">Cyprinus carpio carpio</name>
    <dbReference type="NCBI Taxonomy" id="630221"/>
    <lineage>
        <taxon>Eukaryota</taxon>
        <taxon>Metazoa</taxon>
        <taxon>Chordata</taxon>
        <taxon>Craniata</taxon>
        <taxon>Vertebrata</taxon>
        <taxon>Euteleostomi</taxon>
        <taxon>Actinopterygii</taxon>
        <taxon>Neopterygii</taxon>
        <taxon>Teleostei</taxon>
        <taxon>Ostariophysi</taxon>
        <taxon>Cypriniformes</taxon>
        <taxon>Cyprinidae</taxon>
        <taxon>Cyprininae</taxon>
        <taxon>Cyprinus</taxon>
    </lineage>
</organism>
<reference evidence="12" key="2">
    <citation type="submission" date="2025-09" db="UniProtKB">
        <authorList>
            <consortium name="Ensembl"/>
        </authorList>
    </citation>
    <scope>IDENTIFICATION</scope>
</reference>
<dbReference type="GO" id="GO:0046983">
    <property type="term" value="F:protein dimerization activity"/>
    <property type="evidence" value="ECO:0007669"/>
    <property type="project" value="InterPro"/>
</dbReference>
<evidence type="ECO:0000256" key="3">
    <source>
        <dbReference type="ARBA" id="ARBA00022771"/>
    </source>
</evidence>
<protein>
    <recommendedName>
        <fullName evidence="11">BED-type domain-containing protein</fullName>
    </recommendedName>
</protein>
<dbReference type="PANTHER" id="PTHR46481:SF9">
    <property type="entry name" value="ZINC FINGER BED DOMAIN-CONTAINING PROTEIN 1-LIKE"/>
    <property type="match status" value="1"/>
</dbReference>
<dbReference type="PANTHER" id="PTHR46481">
    <property type="entry name" value="ZINC FINGER BED DOMAIN-CONTAINING PROTEIN 4"/>
    <property type="match status" value="1"/>
</dbReference>
<feature type="domain" description="BED-type" evidence="11">
    <location>
        <begin position="1"/>
        <end position="62"/>
    </location>
</feature>
<dbReference type="GeneTree" id="ENSGT00940000161131"/>
<keyword evidence="13" id="KW-1185">Reference proteome</keyword>
<dbReference type="Proteomes" id="UP001108240">
    <property type="component" value="Unplaced"/>
</dbReference>
<dbReference type="GO" id="GO:0008270">
    <property type="term" value="F:zinc ion binding"/>
    <property type="evidence" value="ECO:0007669"/>
    <property type="project" value="UniProtKB-KW"/>
</dbReference>
<dbReference type="GO" id="GO:0005634">
    <property type="term" value="C:nucleus"/>
    <property type="evidence" value="ECO:0007669"/>
    <property type="project" value="UniProtKB-SubCell"/>
</dbReference>
<evidence type="ECO:0000256" key="2">
    <source>
        <dbReference type="ARBA" id="ARBA00022723"/>
    </source>
</evidence>
<feature type="region of interest" description="Disordered" evidence="10">
    <location>
        <begin position="59"/>
        <end position="97"/>
    </location>
</feature>
<dbReference type="Gene3D" id="1.10.10.1070">
    <property type="entry name" value="Zinc finger, BED domain-containing"/>
    <property type="match status" value="1"/>
</dbReference>
<dbReference type="InterPro" id="IPR012337">
    <property type="entry name" value="RNaseH-like_sf"/>
</dbReference>
<dbReference type="InterPro" id="IPR008906">
    <property type="entry name" value="HATC_C_dom"/>
</dbReference>
<dbReference type="PROSITE" id="PS50808">
    <property type="entry name" value="ZF_BED"/>
    <property type="match status" value="1"/>
</dbReference>
<comment type="subcellular location">
    <subcellularLocation>
        <location evidence="1">Nucleus</location>
    </subcellularLocation>
</comment>
<keyword evidence="4" id="KW-0862">Zinc</keyword>
<dbReference type="SUPFAM" id="SSF140996">
    <property type="entry name" value="Hermes dimerisation domain"/>
    <property type="match status" value="1"/>
</dbReference>
<evidence type="ECO:0000256" key="4">
    <source>
        <dbReference type="ARBA" id="ARBA00022833"/>
    </source>
</evidence>
<keyword evidence="2" id="KW-0479">Metal-binding</keyword>
<feature type="region of interest" description="Disordered" evidence="10">
    <location>
        <begin position="1"/>
        <end position="20"/>
    </location>
</feature>
<keyword evidence="8" id="KW-0539">Nucleus</keyword>
<reference evidence="12" key="1">
    <citation type="submission" date="2025-08" db="UniProtKB">
        <authorList>
            <consortium name="Ensembl"/>
        </authorList>
    </citation>
    <scope>IDENTIFICATION</scope>
</reference>
<dbReference type="AlphaFoldDB" id="A0A9J8A6K6"/>
<dbReference type="SUPFAM" id="SSF57667">
    <property type="entry name" value="beta-beta-alpha zinc fingers"/>
    <property type="match status" value="1"/>
</dbReference>
<evidence type="ECO:0000256" key="7">
    <source>
        <dbReference type="ARBA" id="ARBA00023163"/>
    </source>
</evidence>
<evidence type="ECO:0000259" key="11">
    <source>
        <dbReference type="PROSITE" id="PS50808"/>
    </source>
</evidence>
<dbReference type="InterPro" id="IPR052035">
    <property type="entry name" value="ZnF_BED_domain_contain"/>
</dbReference>
<feature type="compositionally biased region" description="Basic and acidic residues" evidence="10">
    <location>
        <begin position="1"/>
        <end position="11"/>
    </location>
</feature>
<evidence type="ECO:0000256" key="9">
    <source>
        <dbReference type="PROSITE-ProRule" id="PRU00027"/>
    </source>
</evidence>
<keyword evidence="5" id="KW-0805">Transcription regulation</keyword>
<dbReference type="GO" id="GO:0003677">
    <property type="term" value="F:DNA binding"/>
    <property type="evidence" value="ECO:0007669"/>
    <property type="project" value="UniProtKB-KW"/>
</dbReference>
<dbReference type="Ensembl" id="ENSCCRT00000200674.1">
    <property type="protein sequence ID" value="ENSCCRP00000138291.1"/>
    <property type="gene ID" value="ENSCCRG00000078030.1"/>
</dbReference>
<evidence type="ECO:0000256" key="5">
    <source>
        <dbReference type="ARBA" id="ARBA00023015"/>
    </source>
</evidence>
<evidence type="ECO:0000256" key="8">
    <source>
        <dbReference type="ARBA" id="ARBA00023242"/>
    </source>
</evidence>
<name>A0A9J8A6K6_CYPCA</name>
<evidence type="ECO:0000313" key="13">
    <source>
        <dbReference type="Proteomes" id="UP001108240"/>
    </source>
</evidence>
<dbReference type="InterPro" id="IPR003656">
    <property type="entry name" value="Znf_BED"/>
</dbReference>
<dbReference type="Pfam" id="PF02892">
    <property type="entry name" value="zf-BED"/>
    <property type="match status" value="1"/>
</dbReference>
<evidence type="ECO:0000256" key="6">
    <source>
        <dbReference type="ARBA" id="ARBA00023125"/>
    </source>
</evidence>
<dbReference type="InterPro" id="IPR036236">
    <property type="entry name" value="Znf_C2H2_sf"/>
</dbReference>
<accession>A0A9J8A6K6</accession>
<evidence type="ECO:0000256" key="1">
    <source>
        <dbReference type="ARBA" id="ARBA00004123"/>
    </source>
</evidence>
<keyword evidence="6" id="KW-0238">DNA-binding</keyword>
<feature type="compositionally biased region" description="Polar residues" evidence="10">
    <location>
        <begin position="61"/>
        <end position="93"/>
    </location>
</feature>
<evidence type="ECO:0000313" key="12">
    <source>
        <dbReference type="Ensembl" id="ENSCCRP00000138291.1"/>
    </source>
</evidence>
<dbReference type="SUPFAM" id="SSF53098">
    <property type="entry name" value="Ribonuclease H-like"/>
    <property type="match status" value="1"/>
</dbReference>
<evidence type="ECO:0000256" key="10">
    <source>
        <dbReference type="SAM" id="MobiDB-lite"/>
    </source>
</evidence>
<dbReference type="OMA" id="QATEMRT"/>
<dbReference type="Pfam" id="PF05699">
    <property type="entry name" value="Dimer_Tnp_hAT"/>
    <property type="match status" value="1"/>
</dbReference>
<proteinExistence type="predicted"/>
<keyword evidence="7" id="KW-0804">Transcription</keyword>
<keyword evidence="3 9" id="KW-0863">Zinc-finger</keyword>
<sequence length="592" mass="67870">MEKDKHADKEIPQTNPEQQEEELVQKNVICKLCHANVTVSHGSTSNLFYHLKVKHVKEYNESQQMRSTSGVPSTSGAKSKKQSQTSLAESFTRGTPYDKTSRRWKEITQAITMHICKDMSPVYTVEKKGFRDLIKTLDPRYVMPSRKHFSEVELPRLYGECRRKIEAELRDALYFSTTTDLWTSRTTQPYMSLTIHFIKDWTLCSRCLQTSYFPEDHTGEMIAQSLKEALQSWELREDHQVCVTTDNATNNIKALQLNDWTRLQCFAHRLHLAIVDRAIGVCKKIVSAFSNTWKRQRELAIAQVQLGLPAHKLITESPTRWGSRQQMIERVIEHLALTWQDMDVLESVNKALCPLVEFTDALSGEQYVSVSYLKPVLYLFNEQVLKPQDDDTQLTRDIKVNMLDYLNEKYADESTQELLDMASLLDPRFKTTYINAERVDYMKTRAAAEMESLAADPKRPVEGVSVPLAEDAGENSECPAKKQKKSLGSFFKIASRQRQAVPQSERESIEMELNSYLQAVEVDGETNPLEWWRQHEANFPRVASLAKKYLCIPATSAPSERAFSTSGNIVTCRRSALKPERVDQLVFLAHNL</sequence>